<protein>
    <recommendedName>
        <fullName evidence="8">Ribonuclease 3</fullName>
        <ecNumber evidence="8">3.1.26.3</ecNumber>
    </recommendedName>
    <alternativeName>
        <fullName evidence="8">Ribonuclease III</fullName>
        <shortName evidence="8">RNase III</shortName>
    </alternativeName>
</protein>
<dbReference type="PROSITE" id="PS50142">
    <property type="entry name" value="RNASE_3_2"/>
    <property type="match status" value="1"/>
</dbReference>
<dbReference type="InterPro" id="IPR036389">
    <property type="entry name" value="RNase_III_sf"/>
</dbReference>
<evidence type="ECO:0000256" key="6">
    <source>
        <dbReference type="ARBA" id="ARBA00022801"/>
    </source>
</evidence>
<name>A0ABS8G2P7_9ALTE</name>
<dbReference type="SUPFAM" id="SSF69065">
    <property type="entry name" value="RNase III domain-like"/>
    <property type="match status" value="1"/>
</dbReference>
<dbReference type="PROSITE" id="PS00517">
    <property type="entry name" value="RNASE_3_1"/>
    <property type="match status" value="1"/>
</dbReference>
<keyword evidence="5 8" id="KW-0255">Endonuclease</keyword>
<evidence type="ECO:0000259" key="9">
    <source>
        <dbReference type="PROSITE" id="PS50137"/>
    </source>
</evidence>
<keyword evidence="3 8" id="KW-0507">mRNA processing</keyword>
<feature type="binding site" evidence="8">
    <location>
        <position position="115"/>
    </location>
    <ligand>
        <name>Mg(2+)</name>
        <dbReference type="ChEBI" id="CHEBI:18420"/>
    </ligand>
</feature>
<evidence type="ECO:0000313" key="11">
    <source>
        <dbReference type="EMBL" id="MCC2614703.1"/>
    </source>
</evidence>
<comment type="subunit">
    <text evidence="8">Homodimer.</text>
</comment>
<evidence type="ECO:0000256" key="5">
    <source>
        <dbReference type="ARBA" id="ARBA00022759"/>
    </source>
</evidence>
<feature type="domain" description="RNase III" evidence="10">
    <location>
        <begin position="7"/>
        <end position="129"/>
    </location>
</feature>
<keyword evidence="7 8" id="KW-0694">RNA-binding</keyword>
<dbReference type="EC" id="3.1.26.3" evidence="8"/>
<organism evidence="11 12">
    <name type="scientific">Fluctibacter halophilus</name>
    <dbReference type="NCBI Taxonomy" id="226011"/>
    <lineage>
        <taxon>Bacteria</taxon>
        <taxon>Pseudomonadati</taxon>
        <taxon>Pseudomonadota</taxon>
        <taxon>Gammaproteobacteria</taxon>
        <taxon>Alteromonadales</taxon>
        <taxon>Alteromonadaceae</taxon>
        <taxon>Fluctibacter</taxon>
    </lineage>
</organism>
<dbReference type="PROSITE" id="PS50137">
    <property type="entry name" value="DS_RBD"/>
    <property type="match status" value="1"/>
</dbReference>
<evidence type="ECO:0000256" key="8">
    <source>
        <dbReference type="HAMAP-Rule" id="MF_00104"/>
    </source>
</evidence>
<keyword evidence="8" id="KW-0460">Magnesium</keyword>
<proteinExistence type="inferred from homology"/>
<dbReference type="SMART" id="SM00535">
    <property type="entry name" value="RIBOc"/>
    <property type="match status" value="1"/>
</dbReference>
<reference evidence="11 12" key="1">
    <citation type="submission" date="2021-10" db="EMBL/GenBank/DDBJ databases">
        <title>Draft genome of Aestuariibacter halophilus JC2043.</title>
        <authorList>
            <person name="Emsley S.A."/>
            <person name="Pfannmuller K.M."/>
            <person name="Ushijima B."/>
            <person name="Saw J.H."/>
            <person name="Videau P."/>
        </authorList>
    </citation>
    <scope>NUCLEOTIDE SEQUENCE [LARGE SCALE GENOMIC DNA]</scope>
    <source>
        <strain evidence="11 12">JC2043</strain>
    </source>
</reference>
<comment type="cofactor">
    <cofactor evidence="8">
        <name>Mg(2+)</name>
        <dbReference type="ChEBI" id="CHEBI:18420"/>
    </cofactor>
</comment>
<dbReference type="Gene3D" id="3.30.160.20">
    <property type="match status" value="1"/>
</dbReference>
<dbReference type="GO" id="GO:0004525">
    <property type="term" value="F:ribonuclease III activity"/>
    <property type="evidence" value="ECO:0007669"/>
    <property type="project" value="UniProtKB-EC"/>
</dbReference>
<gene>
    <name evidence="8 11" type="primary">rnc</name>
    <name evidence="11" type="ORF">LJ739_00425</name>
</gene>
<dbReference type="InterPro" id="IPR014720">
    <property type="entry name" value="dsRBD_dom"/>
</dbReference>
<evidence type="ECO:0000256" key="3">
    <source>
        <dbReference type="ARBA" id="ARBA00022664"/>
    </source>
</evidence>
<dbReference type="PANTHER" id="PTHR11207">
    <property type="entry name" value="RIBONUCLEASE III"/>
    <property type="match status" value="1"/>
</dbReference>
<sequence length="228" mass="25407">MTGATDYRALYNKIGYTFDNEAMLERALTHRSASKKHNERLEFLGDAVLGMVIARALFERFPKQPEGNLTRMRASLVKGETLAKLGKEFKLGDLLRLGPGELKSGGFRRSSILADAVEAIIGAIYLEAGLEVCEPLVLDWFASRISQLDPDRQLKDDKTRLQEYLQARKLPLPDYQVVNISGKDHDQTFDIACHVTGLEGPVNGRGSSRRKAEQVAARQALEQLQHGN</sequence>
<dbReference type="InterPro" id="IPR000999">
    <property type="entry name" value="RNase_III_dom"/>
</dbReference>
<accession>A0ABS8G2P7</accession>
<keyword evidence="8" id="KW-0479">Metal-binding</keyword>
<feature type="active site" evidence="8">
    <location>
        <position position="46"/>
    </location>
</feature>
<feature type="binding site" evidence="8">
    <location>
        <position position="42"/>
    </location>
    <ligand>
        <name>Mg(2+)</name>
        <dbReference type="ChEBI" id="CHEBI:18420"/>
    </ligand>
</feature>
<dbReference type="Gene3D" id="1.10.1520.10">
    <property type="entry name" value="Ribonuclease III domain"/>
    <property type="match status" value="1"/>
</dbReference>
<dbReference type="PANTHER" id="PTHR11207:SF0">
    <property type="entry name" value="RIBONUCLEASE 3"/>
    <property type="match status" value="1"/>
</dbReference>
<evidence type="ECO:0000313" key="12">
    <source>
        <dbReference type="Proteomes" id="UP001520878"/>
    </source>
</evidence>
<feature type="binding site" evidence="8">
    <location>
        <position position="118"/>
    </location>
    <ligand>
        <name>Mg(2+)</name>
        <dbReference type="ChEBI" id="CHEBI:18420"/>
    </ligand>
</feature>
<comment type="catalytic activity">
    <reaction evidence="1 8">
        <text>Endonucleolytic cleavage to 5'-phosphomonoester.</text>
        <dbReference type="EC" id="3.1.26.3"/>
    </reaction>
</comment>
<dbReference type="Pfam" id="PF00035">
    <property type="entry name" value="dsrm"/>
    <property type="match status" value="1"/>
</dbReference>
<keyword evidence="12" id="KW-1185">Reference proteome</keyword>
<keyword evidence="6 8" id="KW-0378">Hydrolase</keyword>
<keyword evidence="8" id="KW-0819">tRNA processing</keyword>
<dbReference type="CDD" id="cd00593">
    <property type="entry name" value="RIBOc"/>
    <property type="match status" value="1"/>
</dbReference>
<comment type="caution">
    <text evidence="11">The sequence shown here is derived from an EMBL/GenBank/DDBJ whole genome shotgun (WGS) entry which is preliminary data.</text>
</comment>
<dbReference type="SMART" id="SM00358">
    <property type="entry name" value="DSRM"/>
    <property type="match status" value="1"/>
</dbReference>
<dbReference type="RefSeq" id="WP_229156624.1">
    <property type="nucleotide sequence ID" value="NZ_JAJEWP010000001.1"/>
</dbReference>
<keyword evidence="8" id="KW-0699">rRNA-binding</keyword>
<dbReference type="Pfam" id="PF14622">
    <property type="entry name" value="Ribonucleas_3_3"/>
    <property type="match status" value="1"/>
</dbReference>
<dbReference type="HAMAP" id="MF_00104">
    <property type="entry name" value="RNase_III"/>
    <property type="match status" value="1"/>
</dbReference>
<dbReference type="CDD" id="cd10845">
    <property type="entry name" value="DSRM_RNAse_III_family"/>
    <property type="match status" value="1"/>
</dbReference>
<comment type="similarity">
    <text evidence="2">Belongs to the ribonuclease III family.</text>
</comment>
<dbReference type="SUPFAM" id="SSF54768">
    <property type="entry name" value="dsRNA-binding domain-like"/>
    <property type="match status" value="1"/>
</dbReference>
<keyword evidence="4 8" id="KW-0540">Nuclease</keyword>
<evidence type="ECO:0000256" key="1">
    <source>
        <dbReference type="ARBA" id="ARBA00000109"/>
    </source>
</evidence>
<comment type="subcellular location">
    <subcellularLocation>
        <location evidence="8">Cytoplasm</location>
    </subcellularLocation>
</comment>
<evidence type="ECO:0000259" key="10">
    <source>
        <dbReference type="PROSITE" id="PS50142"/>
    </source>
</evidence>
<evidence type="ECO:0000256" key="7">
    <source>
        <dbReference type="ARBA" id="ARBA00022884"/>
    </source>
</evidence>
<dbReference type="EMBL" id="JAJEWP010000001">
    <property type="protein sequence ID" value="MCC2614703.1"/>
    <property type="molecule type" value="Genomic_DNA"/>
</dbReference>
<dbReference type="NCBIfam" id="TIGR02191">
    <property type="entry name" value="RNaseIII"/>
    <property type="match status" value="1"/>
</dbReference>
<keyword evidence="8" id="KW-0963">Cytoplasm</keyword>
<comment type="function">
    <text evidence="8">Digests double-stranded RNA. Involved in the processing of primary rRNA transcript to yield the immediate precursors to the large and small rRNAs (23S and 16S). Processes some mRNAs, and tRNAs when they are encoded in the rRNA operon. Processes pre-crRNA and tracrRNA of type II CRISPR loci if present in the organism.</text>
</comment>
<dbReference type="InterPro" id="IPR011907">
    <property type="entry name" value="RNase_III"/>
</dbReference>
<evidence type="ECO:0000256" key="4">
    <source>
        <dbReference type="ARBA" id="ARBA00022722"/>
    </source>
</evidence>
<dbReference type="Proteomes" id="UP001520878">
    <property type="component" value="Unassembled WGS sequence"/>
</dbReference>
<feature type="domain" description="DRBM" evidence="9">
    <location>
        <begin position="156"/>
        <end position="226"/>
    </location>
</feature>
<evidence type="ECO:0000256" key="2">
    <source>
        <dbReference type="ARBA" id="ARBA00010183"/>
    </source>
</evidence>
<feature type="active site" evidence="8">
    <location>
        <position position="118"/>
    </location>
</feature>
<keyword evidence="8" id="KW-0698">rRNA processing</keyword>